<reference evidence="2" key="1">
    <citation type="journal article" date="2013" name="Science">
        <title>The Amborella genome and the evolution of flowering plants.</title>
        <authorList>
            <consortium name="Amborella Genome Project"/>
        </authorList>
    </citation>
    <scope>NUCLEOTIDE SEQUENCE [LARGE SCALE GENOMIC DNA]</scope>
</reference>
<dbReference type="Gramene" id="ERN08526">
    <property type="protein sequence ID" value="ERN08526"/>
    <property type="gene ID" value="AMTR_s00017p00017660"/>
</dbReference>
<dbReference type="Proteomes" id="UP000017836">
    <property type="component" value="Unassembled WGS sequence"/>
</dbReference>
<proteinExistence type="predicted"/>
<gene>
    <name evidence="1" type="ORF">AMTR_s00017p00017660</name>
</gene>
<sequence>MEAAKPCARENVCHVSDTVFNLMLVMHIIAAGHSVVYIKEFENLMIEGDPIRHGHRMEKHYILFEGTPCGVDDSVNETGIREIRDTANDLWVTLTQEELRPSQLEDFKASKISKMQLRRSSLIRKPSLNHADMHRRC</sequence>
<name>W1PLG9_AMBTC</name>
<keyword evidence="2" id="KW-1185">Reference proteome</keyword>
<accession>W1PLG9</accession>
<organism evidence="1 2">
    <name type="scientific">Amborella trichopoda</name>
    <dbReference type="NCBI Taxonomy" id="13333"/>
    <lineage>
        <taxon>Eukaryota</taxon>
        <taxon>Viridiplantae</taxon>
        <taxon>Streptophyta</taxon>
        <taxon>Embryophyta</taxon>
        <taxon>Tracheophyta</taxon>
        <taxon>Spermatophyta</taxon>
        <taxon>Magnoliopsida</taxon>
        <taxon>Amborellales</taxon>
        <taxon>Amborellaceae</taxon>
        <taxon>Amborella</taxon>
    </lineage>
</organism>
<protein>
    <submittedName>
        <fullName evidence="1">Uncharacterized protein</fullName>
    </submittedName>
</protein>
<dbReference type="EMBL" id="KI393256">
    <property type="protein sequence ID" value="ERN08526.1"/>
    <property type="molecule type" value="Genomic_DNA"/>
</dbReference>
<evidence type="ECO:0000313" key="1">
    <source>
        <dbReference type="EMBL" id="ERN08526.1"/>
    </source>
</evidence>
<dbReference type="AlphaFoldDB" id="W1PLG9"/>
<evidence type="ECO:0000313" key="2">
    <source>
        <dbReference type="Proteomes" id="UP000017836"/>
    </source>
</evidence>
<dbReference type="HOGENOM" id="CLU_1867869_0_0_1"/>